<keyword evidence="2" id="KW-1185">Reference proteome</keyword>
<name>A0ABN1TN34_9ACTN</name>
<evidence type="ECO:0000313" key="2">
    <source>
        <dbReference type="Proteomes" id="UP001499987"/>
    </source>
</evidence>
<dbReference type="Proteomes" id="UP001499987">
    <property type="component" value="Unassembled WGS sequence"/>
</dbReference>
<reference evidence="1 2" key="1">
    <citation type="journal article" date="2019" name="Int. J. Syst. Evol. Microbiol.">
        <title>The Global Catalogue of Microorganisms (GCM) 10K type strain sequencing project: providing services to taxonomists for standard genome sequencing and annotation.</title>
        <authorList>
            <consortium name="The Broad Institute Genomics Platform"/>
            <consortium name="The Broad Institute Genome Sequencing Center for Infectious Disease"/>
            <person name="Wu L."/>
            <person name="Ma J."/>
        </authorList>
    </citation>
    <scope>NUCLEOTIDE SEQUENCE [LARGE SCALE GENOMIC DNA]</scope>
    <source>
        <strain evidence="1 2">JCM 13002</strain>
    </source>
</reference>
<comment type="caution">
    <text evidence="1">The sequence shown here is derived from an EMBL/GenBank/DDBJ whole genome shotgun (WGS) entry which is preliminary data.</text>
</comment>
<dbReference type="EMBL" id="BAAALD010000036">
    <property type="protein sequence ID" value="GAA1091326.1"/>
    <property type="molecule type" value="Genomic_DNA"/>
</dbReference>
<evidence type="ECO:0000313" key="1">
    <source>
        <dbReference type="EMBL" id="GAA1091326.1"/>
    </source>
</evidence>
<organism evidence="1 2">
    <name type="scientific">Kitasatospora arboriphila</name>
    <dbReference type="NCBI Taxonomy" id="258052"/>
    <lineage>
        <taxon>Bacteria</taxon>
        <taxon>Bacillati</taxon>
        <taxon>Actinomycetota</taxon>
        <taxon>Actinomycetes</taxon>
        <taxon>Kitasatosporales</taxon>
        <taxon>Streptomycetaceae</taxon>
        <taxon>Kitasatospora</taxon>
    </lineage>
</organism>
<accession>A0ABN1TN34</accession>
<protein>
    <recommendedName>
        <fullName evidence="3">DUF1579 domain-containing protein</fullName>
    </recommendedName>
</protein>
<gene>
    <name evidence="1" type="ORF">GCM10009663_38920</name>
</gene>
<sequence length="154" mass="16878">MEPLHPVCRAHGAGIEPASLIGRRLVRLVASWHVYGGRRDGTPVDLWLIDDHGVSTHLMSGTDWCLVVEASEPYEGYDMGEWGRIDVWPTQEETPFACHIGDAVLGVREEWEPRTGRVALELDFSSGGVRCEGWSGELRVRAVDSSASPGMPGP</sequence>
<proteinExistence type="predicted"/>
<evidence type="ECO:0008006" key="3">
    <source>
        <dbReference type="Google" id="ProtNLM"/>
    </source>
</evidence>